<feature type="binding site" evidence="1">
    <location>
        <position position="326"/>
    </location>
    <ligand>
        <name>substrate</name>
    </ligand>
</feature>
<dbReference type="InterPro" id="IPR036921">
    <property type="entry name" value="PurM-like_N_sf"/>
</dbReference>
<feature type="binding site" evidence="1">
    <location>
        <position position="165"/>
    </location>
    <ligand>
        <name>ATP</name>
        <dbReference type="ChEBI" id="CHEBI:30616"/>
    </ligand>
</feature>
<comment type="pathway">
    <text evidence="1">Cofactor biosynthesis; thiamine diphosphate biosynthesis; thiamine diphosphate from thiamine phosphate: step 1/1.</text>
</comment>
<dbReference type="RefSeq" id="WP_189036946.1">
    <property type="nucleotide sequence ID" value="NZ_BMMP01000006.1"/>
</dbReference>
<feature type="binding site" evidence="1">
    <location>
        <position position="280"/>
    </location>
    <ligand>
        <name>substrate</name>
    </ligand>
</feature>
<dbReference type="PIRSF" id="PIRSF005303">
    <property type="entry name" value="Thiam_monoph_kin"/>
    <property type="match status" value="1"/>
</dbReference>
<comment type="similarity">
    <text evidence="1">Belongs to the thiamine-monophosphate kinase family.</text>
</comment>
<feature type="binding site" evidence="1">
    <location>
        <position position="230"/>
    </location>
    <ligand>
        <name>Mg(2+)</name>
        <dbReference type="ChEBI" id="CHEBI:18420"/>
        <label>5</label>
    </ligand>
</feature>
<proteinExistence type="inferred from homology"/>
<feature type="domain" description="PurM-like N-terminal" evidence="2">
    <location>
        <begin position="45"/>
        <end position="155"/>
    </location>
</feature>
<dbReference type="PANTHER" id="PTHR30270:SF0">
    <property type="entry name" value="THIAMINE-MONOPHOSPHATE KINASE"/>
    <property type="match status" value="1"/>
</dbReference>
<dbReference type="Gene3D" id="3.30.1330.10">
    <property type="entry name" value="PurM-like, N-terminal domain"/>
    <property type="match status" value="1"/>
</dbReference>
<feature type="binding site" evidence="1">
    <location>
        <position position="140"/>
    </location>
    <ligand>
        <name>Mg(2+)</name>
        <dbReference type="ChEBI" id="CHEBI:18420"/>
        <label>1</label>
    </ligand>
</feature>
<dbReference type="SUPFAM" id="SSF56042">
    <property type="entry name" value="PurM C-terminal domain-like"/>
    <property type="match status" value="1"/>
</dbReference>
<keyword evidence="4" id="KW-1185">Reference proteome</keyword>
<keyword evidence="1" id="KW-0784">Thiamine biosynthesis</keyword>
<comment type="caution">
    <text evidence="1">Lacks conserved residue(s) required for the propagation of feature annotation.</text>
</comment>
<feature type="binding site" evidence="1">
    <location>
        <position position="229"/>
    </location>
    <ligand>
        <name>ATP</name>
        <dbReference type="ChEBI" id="CHEBI:30616"/>
    </ligand>
</feature>
<dbReference type="NCBIfam" id="TIGR01379">
    <property type="entry name" value="thiL"/>
    <property type="match status" value="1"/>
</dbReference>
<comment type="function">
    <text evidence="1">Catalyzes the ATP-dependent phosphorylation of thiamine-monophosphate (TMP) to form thiamine-pyrophosphate (TPP), the active form of vitamin B1.</text>
</comment>
<feature type="binding site" evidence="1">
    <location>
        <position position="62"/>
    </location>
    <ligand>
        <name>Mg(2+)</name>
        <dbReference type="ChEBI" id="CHEBI:18420"/>
        <label>1</label>
    </ligand>
</feature>
<keyword evidence="1 3" id="KW-0418">Kinase</keyword>
<dbReference type="EMBL" id="BMMP01000006">
    <property type="protein sequence ID" value="GGO48132.1"/>
    <property type="molecule type" value="Genomic_DNA"/>
</dbReference>
<feature type="binding site" evidence="1">
    <location>
        <position position="92"/>
    </location>
    <ligand>
        <name>Mg(2+)</name>
        <dbReference type="ChEBI" id="CHEBI:18420"/>
        <label>3</label>
    </ligand>
</feature>
<sequence>MQLSGDYNGGRARTPGTVGELGEFGLIRQLTSRLTTTPAVRIGPGDDAAVVAAPDRRVVATTDILLEGRHFRRDWSTAYDVGRKAAAENLADIAAMGAFPTALLLGLVVPAELPANWPMELMDGIRDEAQVASAAVVGGDVVRGATITVSITALGDMRNREPVTRFGARPGDVVAFTGWLGWSAAGHAVLSRGFRSPRAFVEAHRRPEPPYHAGPAAAGLGATAMTDVSDGLVADLGHIAEASKVRIDLRSADLDVPAQMSDIGQAVGVDPLHWVLTGGEDHALVATFPPDAKLPARWRKIGDVLAPSAQPQVTVDGAAWEKAGGWDHFGSGEES</sequence>
<dbReference type="Proteomes" id="UP000631535">
    <property type="component" value="Unassembled WGS sequence"/>
</dbReference>
<dbReference type="InterPro" id="IPR006283">
    <property type="entry name" value="ThiL-like"/>
</dbReference>
<keyword evidence="1" id="KW-0067">ATP-binding</keyword>
<dbReference type="HAMAP" id="MF_02128">
    <property type="entry name" value="TMP_kinase"/>
    <property type="match status" value="1"/>
</dbReference>
<feature type="binding site" evidence="1">
    <location>
        <position position="47"/>
    </location>
    <ligand>
        <name>Mg(2+)</name>
        <dbReference type="ChEBI" id="CHEBI:18420"/>
        <label>3</label>
    </ligand>
</feature>
<keyword evidence="1" id="KW-0479">Metal-binding</keyword>
<comment type="catalytic activity">
    <reaction evidence="1">
        <text>thiamine phosphate + ATP = thiamine diphosphate + ADP</text>
        <dbReference type="Rhea" id="RHEA:15913"/>
        <dbReference type="ChEBI" id="CHEBI:30616"/>
        <dbReference type="ChEBI" id="CHEBI:37575"/>
        <dbReference type="ChEBI" id="CHEBI:58937"/>
        <dbReference type="ChEBI" id="CHEBI:456216"/>
        <dbReference type="EC" id="2.7.4.16"/>
    </reaction>
</comment>
<evidence type="ECO:0000259" key="2">
    <source>
        <dbReference type="Pfam" id="PF00586"/>
    </source>
</evidence>
<feature type="binding site" evidence="1">
    <location>
        <position position="227"/>
    </location>
    <ligand>
        <name>Mg(2+)</name>
        <dbReference type="ChEBI" id="CHEBI:18420"/>
        <label>3</label>
    </ligand>
</feature>
<dbReference type="EC" id="2.7.4.16" evidence="1"/>
<feature type="binding site" evidence="1">
    <location>
        <position position="47"/>
    </location>
    <ligand>
        <name>Mg(2+)</name>
        <dbReference type="ChEBI" id="CHEBI:18420"/>
        <label>4</label>
    </ligand>
</feature>
<keyword evidence="1" id="KW-0460">Magnesium</keyword>
<dbReference type="Pfam" id="PF00586">
    <property type="entry name" value="AIRS"/>
    <property type="match status" value="1"/>
</dbReference>
<keyword evidence="1" id="KW-0808">Transferase</keyword>
<feature type="binding site" evidence="1">
    <location>
        <position position="63"/>
    </location>
    <ligand>
        <name>Mg(2+)</name>
        <dbReference type="ChEBI" id="CHEBI:18420"/>
        <label>1</label>
    </ligand>
</feature>
<dbReference type="InterPro" id="IPR016188">
    <property type="entry name" value="PurM-like_N"/>
</dbReference>
<dbReference type="CDD" id="cd02194">
    <property type="entry name" value="ThiL"/>
    <property type="match status" value="1"/>
</dbReference>
<name>A0ABQ2M8U8_9ACTN</name>
<dbReference type="PANTHER" id="PTHR30270">
    <property type="entry name" value="THIAMINE-MONOPHOSPHATE KINASE"/>
    <property type="match status" value="1"/>
</dbReference>
<keyword evidence="1" id="KW-0547">Nucleotide-binding</keyword>
<feature type="binding site" evidence="1">
    <location>
        <position position="92"/>
    </location>
    <ligand>
        <name>Mg(2+)</name>
        <dbReference type="ChEBI" id="CHEBI:18420"/>
        <label>2</label>
    </ligand>
</feature>
<evidence type="ECO:0000313" key="3">
    <source>
        <dbReference type="EMBL" id="GGO48132.1"/>
    </source>
</evidence>
<gene>
    <name evidence="1 3" type="primary">thiL</name>
    <name evidence="3" type="ORF">GCM10012287_22400</name>
</gene>
<comment type="miscellaneous">
    <text evidence="1">Reaction mechanism of ThiL seems to utilize a direct, inline transfer of the gamma-phosphate of ATP to TMP rather than a phosphorylated enzyme intermediate.</text>
</comment>
<reference evidence="4" key="1">
    <citation type="journal article" date="2019" name="Int. J. Syst. Evol. Microbiol.">
        <title>The Global Catalogue of Microorganisms (GCM) 10K type strain sequencing project: providing services to taxonomists for standard genome sequencing and annotation.</title>
        <authorList>
            <consortium name="The Broad Institute Genomics Platform"/>
            <consortium name="The Broad Institute Genome Sequencing Center for Infectious Disease"/>
            <person name="Wu L."/>
            <person name="Ma J."/>
        </authorList>
    </citation>
    <scope>NUCLEOTIDE SEQUENCE [LARGE SCALE GENOMIC DNA]</scope>
    <source>
        <strain evidence="4">CGMCC 4.7178</strain>
    </source>
</reference>
<dbReference type="SUPFAM" id="SSF55326">
    <property type="entry name" value="PurM N-terminal domain-like"/>
    <property type="match status" value="1"/>
</dbReference>
<organism evidence="3 4">
    <name type="scientific">Streptomyces daqingensis</name>
    <dbReference type="NCBI Taxonomy" id="1472640"/>
    <lineage>
        <taxon>Bacteria</taxon>
        <taxon>Bacillati</taxon>
        <taxon>Actinomycetota</taxon>
        <taxon>Actinomycetes</taxon>
        <taxon>Kitasatosporales</taxon>
        <taxon>Streptomycetaceae</taxon>
        <taxon>Streptomyces</taxon>
    </lineage>
</organism>
<comment type="caution">
    <text evidence="3">The sequence shown here is derived from an EMBL/GenBank/DDBJ whole genome shotgun (WGS) entry which is preliminary data.</text>
</comment>
<dbReference type="GO" id="GO:0016301">
    <property type="term" value="F:kinase activity"/>
    <property type="evidence" value="ECO:0007669"/>
    <property type="project" value="UniProtKB-KW"/>
</dbReference>
<feature type="binding site" evidence="1">
    <location>
        <position position="63"/>
    </location>
    <ligand>
        <name>Mg(2+)</name>
        <dbReference type="ChEBI" id="CHEBI:18420"/>
        <label>2</label>
    </ligand>
</feature>
<protein>
    <recommendedName>
        <fullName evidence="1">Thiamine-monophosphate kinase</fullName>
        <shortName evidence="1">TMP kinase</shortName>
        <shortName evidence="1">Thiamine-phosphate kinase</shortName>
        <ecNumber evidence="1">2.7.4.16</ecNumber>
    </recommendedName>
</protein>
<feature type="binding site" evidence="1">
    <location>
        <begin position="139"/>
        <end position="140"/>
    </location>
    <ligand>
        <name>ATP</name>
        <dbReference type="ChEBI" id="CHEBI:30616"/>
    </ligand>
</feature>
<evidence type="ECO:0000256" key="1">
    <source>
        <dbReference type="HAMAP-Rule" id="MF_02128"/>
    </source>
</evidence>
<feature type="binding site" evidence="1">
    <location>
        <position position="92"/>
    </location>
    <ligand>
        <name>Mg(2+)</name>
        <dbReference type="ChEBI" id="CHEBI:18420"/>
        <label>4</label>
    </ligand>
</feature>
<dbReference type="InterPro" id="IPR036676">
    <property type="entry name" value="PurM-like_C_sf"/>
</dbReference>
<dbReference type="NCBIfam" id="NF004351">
    <property type="entry name" value="PRK05731.1-4"/>
    <property type="match status" value="1"/>
</dbReference>
<feature type="binding site" evidence="1">
    <location>
        <position position="61"/>
    </location>
    <ligand>
        <name>Mg(2+)</name>
        <dbReference type="ChEBI" id="CHEBI:18420"/>
        <label>4</label>
    </ligand>
</feature>
<evidence type="ECO:0000313" key="4">
    <source>
        <dbReference type="Proteomes" id="UP000631535"/>
    </source>
</evidence>
<accession>A0ABQ2M8U8</accession>
<feature type="binding site" evidence="1">
    <location>
        <position position="70"/>
    </location>
    <ligand>
        <name>substrate</name>
    </ligand>
</feature>
<dbReference type="Gene3D" id="3.90.650.10">
    <property type="entry name" value="PurM-like C-terminal domain"/>
    <property type="match status" value="1"/>
</dbReference>